<feature type="chain" id="PRO_5003178558" description="C-type lectin domain-containing protein" evidence="1">
    <location>
        <begin position="20"/>
        <end position="167"/>
    </location>
</feature>
<dbReference type="OrthoDB" id="5891964at2759"/>
<dbReference type="Pfam" id="PF02343">
    <property type="entry name" value="TRA-1_regulated"/>
    <property type="match status" value="1"/>
</dbReference>
<feature type="signal peptide" evidence="1">
    <location>
        <begin position="1"/>
        <end position="19"/>
    </location>
</feature>
<protein>
    <recommendedName>
        <fullName evidence="4">C-type lectin domain-containing protein</fullName>
    </recommendedName>
</protein>
<reference evidence="2" key="1">
    <citation type="submission" date="2007-07" db="EMBL/GenBank/DDBJ databases">
        <title>PCAP assembly of the Caenorhabditis remanei genome.</title>
        <authorList>
            <consortium name="The Caenorhabditis remanei Sequencing Consortium"/>
            <person name="Wilson R.K."/>
        </authorList>
    </citation>
    <scope>NUCLEOTIDE SEQUENCE [LARGE SCALE GENOMIC DNA]</scope>
    <source>
        <strain evidence="2">PB4641</strain>
    </source>
</reference>
<accession>E3NGV3</accession>
<evidence type="ECO:0000256" key="1">
    <source>
        <dbReference type="SAM" id="SignalP"/>
    </source>
</evidence>
<dbReference type="HOGENOM" id="CLU_105165_1_0_1"/>
<dbReference type="GeneID" id="9799675"/>
<name>E3NGV3_CAERE</name>
<sequence>MKYTVLFLISISLFTGANCICETNCSCPNLRAFAWIEDNIMTYEEGIGCTRKIMCYKQYYDDGIRLVFNATEIPFPSDKDPNNDWLQAPTQDEMWGMDVALIDFFSYFGFVCENGVWYITKYPHGIVYANAGSGFTGPTDEFNGKRSKVKSFYCHDWREYVESTPMP</sequence>
<dbReference type="Proteomes" id="UP000008281">
    <property type="component" value="Unassembled WGS sequence"/>
</dbReference>
<evidence type="ECO:0008006" key="4">
    <source>
        <dbReference type="Google" id="ProtNLM"/>
    </source>
</evidence>
<organism evidence="3">
    <name type="scientific">Caenorhabditis remanei</name>
    <name type="common">Caenorhabditis vulgaris</name>
    <dbReference type="NCBI Taxonomy" id="31234"/>
    <lineage>
        <taxon>Eukaryota</taxon>
        <taxon>Metazoa</taxon>
        <taxon>Ecdysozoa</taxon>
        <taxon>Nematoda</taxon>
        <taxon>Chromadorea</taxon>
        <taxon>Rhabditida</taxon>
        <taxon>Rhabditina</taxon>
        <taxon>Rhabditomorpha</taxon>
        <taxon>Rhabditoidea</taxon>
        <taxon>Rhabditidae</taxon>
        <taxon>Peloderinae</taxon>
        <taxon>Caenorhabditis</taxon>
    </lineage>
</organism>
<dbReference type="InterPro" id="IPR003326">
    <property type="entry name" value="TRA-1_regulated"/>
</dbReference>
<dbReference type="AlphaFoldDB" id="E3NGV3"/>
<gene>
    <name evidence="2" type="ORF">CRE_06148</name>
</gene>
<evidence type="ECO:0000313" key="2">
    <source>
        <dbReference type="EMBL" id="EFO97474.1"/>
    </source>
</evidence>
<evidence type="ECO:0000313" key="3">
    <source>
        <dbReference type="Proteomes" id="UP000008281"/>
    </source>
</evidence>
<dbReference type="RefSeq" id="XP_003092367.2">
    <property type="nucleotide sequence ID" value="XM_003092319.2"/>
</dbReference>
<dbReference type="InParanoid" id="E3NGV3"/>
<dbReference type="KEGG" id="crq:GCK72_015938"/>
<dbReference type="CTD" id="9799675"/>
<keyword evidence="1" id="KW-0732">Signal</keyword>
<proteinExistence type="predicted"/>
<keyword evidence="3" id="KW-1185">Reference proteome</keyword>
<dbReference type="EMBL" id="DS268660">
    <property type="protein sequence ID" value="EFO97474.1"/>
    <property type="molecule type" value="Genomic_DNA"/>
</dbReference>